<dbReference type="CDD" id="cd06222">
    <property type="entry name" value="RNase_H_like"/>
    <property type="match status" value="1"/>
</dbReference>
<dbReference type="InterPro" id="IPR053151">
    <property type="entry name" value="RNase_H-like"/>
</dbReference>
<dbReference type="Pfam" id="PF13456">
    <property type="entry name" value="RVT_3"/>
    <property type="match status" value="1"/>
</dbReference>
<dbReference type="AlphaFoldDB" id="A0A2P6SCJ6"/>
<dbReference type="PANTHER" id="PTHR47723:SF4">
    <property type="entry name" value="PENTATRICOPEPTIDE REPEAT-CONTAINING-LIKE PROTEIN"/>
    <property type="match status" value="1"/>
</dbReference>
<evidence type="ECO:0000313" key="3">
    <source>
        <dbReference type="Proteomes" id="UP000238479"/>
    </source>
</evidence>
<dbReference type="GO" id="GO:0004523">
    <property type="term" value="F:RNA-DNA hybrid ribonuclease activity"/>
    <property type="evidence" value="ECO:0007669"/>
    <property type="project" value="InterPro"/>
</dbReference>
<gene>
    <name evidence="2" type="ORF">RchiOBHm_Chr1g0336051</name>
</gene>
<comment type="caution">
    <text evidence="2">The sequence shown here is derived from an EMBL/GenBank/DDBJ whole genome shotgun (WGS) entry which is preliminary data.</text>
</comment>
<dbReference type="EMBL" id="PDCK01000039">
    <property type="protein sequence ID" value="PRQ56408.1"/>
    <property type="molecule type" value="Genomic_DNA"/>
</dbReference>
<proteinExistence type="predicted"/>
<dbReference type="Proteomes" id="UP000238479">
    <property type="component" value="Chromosome 1"/>
</dbReference>
<dbReference type="PANTHER" id="PTHR47723">
    <property type="entry name" value="OS05G0353850 PROTEIN"/>
    <property type="match status" value="1"/>
</dbReference>
<dbReference type="InterPro" id="IPR036397">
    <property type="entry name" value="RNaseH_sf"/>
</dbReference>
<dbReference type="InterPro" id="IPR002156">
    <property type="entry name" value="RNaseH_domain"/>
</dbReference>
<protein>
    <recommendedName>
        <fullName evidence="1">RNase H type-1 domain-containing protein</fullName>
    </recommendedName>
</protein>
<feature type="domain" description="RNase H type-1" evidence="1">
    <location>
        <begin position="2"/>
        <end position="99"/>
    </location>
</feature>
<name>A0A2P6SCJ6_ROSCH</name>
<sequence>MGLCLAAFARPFSLVRSALQMELEAMRAGLLFIIHQVWDNVDIETDCAAVLTALKSYLEDLSDVGCIVEDCKVYLRAISSLNLQSIYRKVNGVAHRLAHIASVNYLDGYWLKETPVIIRDVLYEDSCTST</sequence>
<keyword evidence="3" id="KW-1185">Reference proteome</keyword>
<organism evidence="2 3">
    <name type="scientific">Rosa chinensis</name>
    <name type="common">China rose</name>
    <dbReference type="NCBI Taxonomy" id="74649"/>
    <lineage>
        <taxon>Eukaryota</taxon>
        <taxon>Viridiplantae</taxon>
        <taxon>Streptophyta</taxon>
        <taxon>Embryophyta</taxon>
        <taxon>Tracheophyta</taxon>
        <taxon>Spermatophyta</taxon>
        <taxon>Magnoliopsida</taxon>
        <taxon>eudicotyledons</taxon>
        <taxon>Gunneridae</taxon>
        <taxon>Pentapetalae</taxon>
        <taxon>rosids</taxon>
        <taxon>fabids</taxon>
        <taxon>Rosales</taxon>
        <taxon>Rosaceae</taxon>
        <taxon>Rosoideae</taxon>
        <taxon>Rosoideae incertae sedis</taxon>
        <taxon>Rosa</taxon>
    </lineage>
</organism>
<accession>A0A2P6SCJ6</accession>
<dbReference type="Gene3D" id="3.30.420.10">
    <property type="entry name" value="Ribonuclease H-like superfamily/Ribonuclease H"/>
    <property type="match status" value="1"/>
</dbReference>
<reference evidence="2 3" key="1">
    <citation type="journal article" date="2018" name="Nat. Genet.">
        <title>The Rosa genome provides new insights in the design of modern roses.</title>
        <authorList>
            <person name="Bendahmane M."/>
        </authorList>
    </citation>
    <scope>NUCLEOTIDE SEQUENCE [LARGE SCALE GENOMIC DNA]</scope>
    <source>
        <strain evidence="3">cv. Old Blush</strain>
    </source>
</reference>
<dbReference type="Gramene" id="PRQ56408">
    <property type="protein sequence ID" value="PRQ56408"/>
    <property type="gene ID" value="RchiOBHm_Chr1g0336051"/>
</dbReference>
<dbReference type="InterPro" id="IPR044730">
    <property type="entry name" value="RNase_H-like_dom_plant"/>
</dbReference>
<evidence type="ECO:0000313" key="2">
    <source>
        <dbReference type="EMBL" id="PRQ56408.1"/>
    </source>
</evidence>
<evidence type="ECO:0000259" key="1">
    <source>
        <dbReference type="Pfam" id="PF13456"/>
    </source>
</evidence>
<dbReference type="GO" id="GO:0003676">
    <property type="term" value="F:nucleic acid binding"/>
    <property type="evidence" value="ECO:0007669"/>
    <property type="project" value="InterPro"/>
</dbReference>